<dbReference type="AlphaFoldDB" id="A0A8B6CS20"/>
<reference evidence="1" key="1">
    <citation type="submission" date="2018-11" db="EMBL/GenBank/DDBJ databases">
        <authorList>
            <person name="Alioto T."/>
            <person name="Alioto T."/>
        </authorList>
    </citation>
    <scope>NUCLEOTIDE SEQUENCE</scope>
</reference>
<accession>A0A8B6CS20</accession>
<evidence type="ECO:0000313" key="1">
    <source>
        <dbReference type="EMBL" id="VDI09121.1"/>
    </source>
</evidence>
<proteinExistence type="predicted"/>
<dbReference type="Proteomes" id="UP000596742">
    <property type="component" value="Unassembled WGS sequence"/>
</dbReference>
<dbReference type="OrthoDB" id="6086925at2759"/>
<keyword evidence="2" id="KW-1185">Reference proteome</keyword>
<name>A0A8B6CS20_MYTGA</name>
<gene>
    <name evidence="1" type="ORF">MGAL_10B013041</name>
</gene>
<evidence type="ECO:0000313" key="2">
    <source>
        <dbReference type="Proteomes" id="UP000596742"/>
    </source>
</evidence>
<dbReference type="EMBL" id="UYJE01002260">
    <property type="protein sequence ID" value="VDI09121.1"/>
    <property type="molecule type" value="Genomic_DNA"/>
</dbReference>
<protein>
    <submittedName>
        <fullName evidence="1">Uncharacterized protein</fullName>
    </submittedName>
</protein>
<comment type="caution">
    <text evidence="1">The sequence shown here is derived from an EMBL/GenBank/DDBJ whole genome shotgun (WGS) entry which is preliminary data.</text>
</comment>
<sequence length="63" mass="7047">MADHKNHHRTDYACIDVNSEPFDNKSPADEDGALFYPIRTSCGSLRCPPYKDDADVLCVVCTK</sequence>
<organism evidence="1 2">
    <name type="scientific">Mytilus galloprovincialis</name>
    <name type="common">Mediterranean mussel</name>
    <dbReference type="NCBI Taxonomy" id="29158"/>
    <lineage>
        <taxon>Eukaryota</taxon>
        <taxon>Metazoa</taxon>
        <taxon>Spiralia</taxon>
        <taxon>Lophotrochozoa</taxon>
        <taxon>Mollusca</taxon>
        <taxon>Bivalvia</taxon>
        <taxon>Autobranchia</taxon>
        <taxon>Pteriomorphia</taxon>
        <taxon>Mytilida</taxon>
        <taxon>Mytiloidea</taxon>
        <taxon>Mytilidae</taxon>
        <taxon>Mytilinae</taxon>
        <taxon>Mytilus</taxon>
    </lineage>
</organism>